<feature type="domain" description="Carrier" evidence="6">
    <location>
        <begin position="670"/>
        <end position="744"/>
    </location>
</feature>
<dbReference type="Gene3D" id="3.30.300.30">
    <property type="match status" value="2"/>
</dbReference>
<evidence type="ECO:0000256" key="1">
    <source>
        <dbReference type="ARBA" id="ARBA00001957"/>
    </source>
</evidence>
<dbReference type="InterPro" id="IPR029063">
    <property type="entry name" value="SAM-dependent_MTases_sf"/>
</dbReference>
<dbReference type="FunFam" id="3.40.50.980:FF:000001">
    <property type="entry name" value="Non-ribosomal peptide synthetase"/>
    <property type="match status" value="1"/>
</dbReference>
<dbReference type="GO" id="GO:0009403">
    <property type="term" value="P:toxin biosynthetic process"/>
    <property type="evidence" value="ECO:0007669"/>
    <property type="project" value="UniProtKB-ARBA"/>
</dbReference>
<evidence type="ECO:0000313" key="8">
    <source>
        <dbReference type="Proteomes" id="UP000033615"/>
    </source>
</evidence>
<dbReference type="InterPro" id="IPR020845">
    <property type="entry name" value="AMP-binding_CS"/>
</dbReference>
<reference evidence="7" key="1">
    <citation type="submission" date="2016-12" db="EMBL/GenBank/DDBJ databases">
        <title>Genome sequence of Streptomyces antioxidans MUSC 164.</title>
        <authorList>
            <person name="Lee L.-H."/>
            <person name="Ser H.-L."/>
        </authorList>
    </citation>
    <scope>NUCLEOTIDE SEQUENCE [LARGE SCALE GENOMIC DNA]</scope>
    <source>
        <strain evidence="7">MUSC 164</strain>
    </source>
</reference>
<dbReference type="Gene3D" id="3.40.50.150">
    <property type="entry name" value="Vaccinia Virus protein VP39"/>
    <property type="match status" value="1"/>
</dbReference>
<dbReference type="OrthoDB" id="2472181at2"/>
<dbReference type="Pfam" id="PF00501">
    <property type="entry name" value="AMP-binding"/>
    <property type="match status" value="2"/>
</dbReference>
<dbReference type="GO" id="GO:0017000">
    <property type="term" value="P:antibiotic biosynthetic process"/>
    <property type="evidence" value="ECO:0007669"/>
    <property type="project" value="UniProtKB-ARBA"/>
</dbReference>
<dbReference type="InterPro" id="IPR042099">
    <property type="entry name" value="ANL_N_sf"/>
</dbReference>
<dbReference type="RefSeq" id="WP_143645302.1">
    <property type="nucleotide sequence ID" value="NZ_LAKD02000107.1"/>
</dbReference>
<dbReference type="InterPro" id="IPR000873">
    <property type="entry name" value="AMP-dep_synth/lig_dom"/>
</dbReference>
<dbReference type="InterPro" id="IPR009081">
    <property type="entry name" value="PP-bd_ACP"/>
</dbReference>
<dbReference type="CDD" id="cd02440">
    <property type="entry name" value="AdoMet_MTases"/>
    <property type="match status" value="1"/>
</dbReference>
<comment type="caution">
    <text evidence="7">The sequence shown here is derived from an EMBL/GenBank/DDBJ whole genome shotgun (WGS) entry which is preliminary data.</text>
</comment>
<dbReference type="PROSITE" id="PS00455">
    <property type="entry name" value="AMP_BINDING"/>
    <property type="match status" value="1"/>
</dbReference>
<dbReference type="PANTHER" id="PTHR45527:SF1">
    <property type="entry name" value="FATTY ACID SYNTHASE"/>
    <property type="match status" value="1"/>
</dbReference>
<dbReference type="InterPro" id="IPR013217">
    <property type="entry name" value="Methyltransf_12"/>
</dbReference>
<feature type="region of interest" description="Disordered" evidence="5">
    <location>
        <begin position="578"/>
        <end position="607"/>
    </location>
</feature>
<dbReference type="PROSITE" id="PS00012">
    <property type="entry name" value="PHOSPHOPANTETHEINE"/>
    <property type="match status" value="1"/>
</dbReference>
<dbReference type="SUPFAM" id="SSF53335">
    <property type="entry name" value="S-adenosyl-L-methionine-dependent methyltransferases"/>
    <property type="match status" value="1"/>
</dbReference>
<dbReference type="GO" id="GO:0031177">
    <property type="term" value="F:phosphopantetheine binding"/>
    <property type="evidence" value="ECO:0007669"/>
    <property type="project" value="InterPro"/>
</dbReference>
<keyword evidence="3" id="KW-0597">Phosphoprotein</keyword>
<dbReference type="Pfam" id="PF00668">
    <property type="entry name" value="Condensation"/>
    <property type="match status" value="1"/>
</dbReference>
<feature type="compositionally biased region" description="Low complexity" evidence="5">
    <location>
        <begin position="578"/>
        <end position="592"/>
    </location>
</feature>
<sequence length="1576" mass="170951">SAAVRDTFHTTLPWVRLYNSYGPSETTIDIAGHPCEPAEQGPPPIGTPIQDTQLYILDSGLWPVPPGVVGELYVAGTGLARGYAGRPAMTAERFVADPFGPSGTRMYRTGDLVRWDGDGRLEFVARADDQVKVRGFRIELGEIEAALTAHPDVAQAAATVREDRPGHRRLVAYAVPARRSGPDGDLAGRQVEEWRTVYESLYQDRATTVLREDFVGWDSSYDQRPIPLPEMREWLTTTIDRIVELEPRRVLEIGVGTGLLMARLAPHCEAYWATDVSPAVIGHLRERIAGDPALADRTQLRSQPAADFTGLPAGEFDTIVLNSVVQYFPSVEYLVEVVAGAMRLLAPGGRIFIGDVRNARLLRCFATAVALAQAAPGTTNESLQSTVDKAIGQERELVVDPALFAALPPRLPEVAAVDVRIKRGHARNELTRHRYDVVLVKATAPEAPGARTAGTARIADAVTRQWGEDVRTTTEVAKTLERLRPRMLRVNGVPNVRLTDELEALWQLRHGVAPDAIREAATAGPEPEAPAPEALHEVAAGLGYRAALTWSDSDGCLDAVFVDTAAGVDHRVLDQCAPPTTSAASTPSAASTRGDAPRPLRSYANDPGASHELGGLVASLRAHLATTLPDYMLPSALMKLDALPLTGNGKLDRAALPVPDPGADRTTGRAAATAREKTLCALFAEVLGLAEVGVEEGFFALGGDSIISIQLVSRARREGLVLTPRQVFQYKTPAALAAVARTPDELTAEGLGRSEGALVRLSRAESENVERKAPGSVEVLPLSPLQEGLLFHAVYDDTAPDVYLVQLCLELEGPFDAGRFRVAADALLRRHPHLRAAFLHDGLSHPVQAVAGAVSVPWQEVDLATVAEDDRRDAVERWLAEDRSVRFDPARPPLVRFAVLRGGQDRHWLVITNHHLLWDGWSVPLVLRELFALYERSGDETGLPRPVPYRNYLAWLGRRDREAARAAWRTALEGLTEPTLVAPAAPGRAAMWPEEYSTDLSPELTARLSQRARRSGLTLNTLVQAGWGLVLGRLTGRDDVVFGTTVSGRPAELPGVESIVGLFINTVPVRLRIDPQESLGGLLSRLQEEQTELLDHQHLGLAEVQRLSGVRSGDLFDTTTVFENYPINKGQLLDPGRELRTVDITGRDAAHYALSLLVVPDERLHMRLGYRPDLFGRDDISTIADRLIRVLEAMAFDPDVRVGRVDGCSEDERKRLLGWGTGASVAAAGAGRVLPELFEEQAARTPQATAVVFQDTVSYADLNARANRLARLLIEHGAGPETRIALALPRSLELITAVLAVTKTGAAYVPLDPGYPADRTTFMLHDSEPTLLLTTSTLANTLPTSTATLPWLLLDTDDTHARTKNHEAGNVSDDERPTPLTPAHPAYVIYTSGSTGTPKAVVVPHGAIVNNLLWRIETFGWTEHDRFLMRTPMSFDVSVWELFCPLLTGGSIIGTDPDHHADPGHLLSAVERHGVTVVHCVPTLLRLLLEWEGARRLCASVRHVVCGGEPLTADLRDSFFATLPHARLHNSYGPTETTVDTTGHLATPEGTGPPPIGTPVGNTRLFVLDAGLGLVP</sequence>
<dbReference type="CDD" id="cd19543">
    <property type="entry name" value="DCL_NRPS"/>
    <property type="match status" value="1"/>
</dbReference>
<feature type="non-terminal residue" evidence="7">
    <location>
        <position position="1"/>
    </location>
</feature>
<comment type="cofactor">
    <cofactor evidence="1">
        <name>pantetheine 4'-phosphate</name>
        <dbReference type="ChEBI" id="CHEBI:47942"/>
    </cofactor>
</comment>
<dbReference type="InterPro" id="IPR036736">
    <property type="entry name" value="ACP-like_sf"/>
</dbReference>
<evidence type="ECO:0000256" key="5">
    <source>
        <dbReference type="SAM" id="MobiDB-lite"/>
    </source>
</evidence>
<dbReference type="Gene3D" id="3.30.559.10">
    <property type="entry name" value="Chloramphenicol acetyltransferase-like domain"/>
    <property type="match status" value="1"/>
</dbReference>
<dbReference type="EMBL" id="LAKD02000107">
    <property type="protein sequence ID" value="OPF72259.1"/>
    <property type="molecule type" value="Genomic_DNA"/>
</dbReference>
<dbReference type="GO" id="GO:0005829">
    <property type="term" value="C:cytosol"/>
    <property type="evidence" value="ECO:0007669"/>
    <property type="project" value="TreeGrafter"/>
</dbReference>
<evidence type="ECO:0000259" key="6">
    <source>
        <dbReference type="PROSITE" id="PS50075"/>
    </source>
</evidence>
<dbReference type="Pfam" id="PF00550">
    <property type="entry name" value="PP-binding"/>
    <property type="match status" value="1"/>
</dbReference>
<dbReference type="InterPro" id="IPR006162">
    <property type="entry name" value="Ppantetheine_attach_site"/>
</dbReference>
<evidence type="ECO:0000256" key="2">
    <source>
        <dbReference type="ARBA" id="ARBA00022450"/>
    </source>
</evidence>
<dbReference type="PROSITE" id="PS50075">
    <property type="entry name" value="CARRIER"/>
    <property type="match status" value="1"/>
</dbReference>
<dbReference type="InterPro" id="IPR020806">
    <property type="entry name" value="PKS_PP-bd"/>
</dbReference>
<dbReference type="GO" id="GO:0008610">
    <property type="term" value="P:lipid biosynthetic process"/>
    <property type="evidence" value="ECO:0007669"/>
    <property type="project" value="UniProtKB-ARBA"/>
</dbReference>
<dbReference type="SUPFAM" id="SSF56801">
    <property type="entry name" value="Acetyl-CoA synthetase-like"/>
    <property type="match status" value="2"/>
</dbReference>
<dbReference type="InterPro" id="IPR023213">
    <property type="entry name" value="CAT-like_dom_sf"/>
</dbReference>
<protein>
    <recommendedName>
        <fullName evidence="6">Carrier domain-containing protein</fullName>
    </recommendedName>
</protein>
<evidence type="ECO:0000256" key="4">
    <source>
        <dbReference type="ARBA" id="ARBA00022737"/>
    </source>
</evidence>
<dbReference type="InterPro" id="IPR045851">
    <property type="entry name" value="AMP-bd_C_sf"/>
</dbReference>
<accession>A0A1V4CWF7</accession>
<dbReference type="Proteomes" id="UP000033615">
    <property type="component" value="Unassembled WGS sequence"/>
</dbReference>
<dbReference type="InterPro" id="IPR001242">
    <property type="entry name" value="Condensation_dom"/>
</dbReference>
<dbReference type="GO" id="GO:0043041">
    <property type="term" value="P:amino acid activation for nonribosomal peptide biosynthetic process"/>
    <property type="evidence" value="ECO:0007669"/>
    <property type="project" value="TreeGrafter"/>
</dbReference>
<dbReference type="FunFam" id="2.30.38.10:FF:000001">
    <property type="entry name" value="Non-ribosomal peptide synthetase PvdI"/>
    <property type="match status" value="1"/>
</dbReference>
<dbReference type="SUPFAM" id="SSF52777">
    <property type="entry name" value="CoA-dependent acyltransferases"/>
    <property type="match status" value="2"/>
</dbReference>
<dbReference type="GO" id="GO:0003824">
    <property type="term" value="F:catalytic activity"/>
    <property type="evidence" value="ECO:0007669"/>
    <property type="project" value="InterPro"/>
</dbReference>
<organism evidence="7 8">
    <name type="scientific">Streptomyces antioxidans</name>
    <dbReference type="NCBI Taxonomy" id="1507734"/>
    <lineage>
        <taxon>Bacteria</taxon>
        <taxon>Bacillati</taxon>
        <taxon>Actinomycetota</taxon>
        <taxon>Actinomycetes</taxon>
        <taxon>Kitasatosporales</taxon>
        <taxon>Streptomycetaceae</taxon>
        <taxon>Streptomyces</taxon>
    </lineage>
</organism>
<name>A0A1V4CWF7_9ACTN</name>
<evidence type="ECO:0000313" key="7">
    <source>
        <dbReference type="EMBL" id="OPF72259.1"/>
    </source>
</evidence>
<dbReference type="FunFam" id="1.10.1200.10:FF:000005">
    <property type="entry name" value="Nonribosomal peptide synthetase 1"/>
    <property type="match status" value="1"/>
</dbReference>
<gene>
    <name evidence="7" type="ORF">VT50_0231645</name>
</gene>
<dbReference type="PANTHER" id="PTHR45527">
    <property type="entry name" value="NONRIBOSOMAL PEPTIDE SYNTHETASE"/>
    <property type="match status" value="1"/>
</dbReference>
<dbReference type="SMART" id="SM00823">
    <property type="entry name" value="PKS_PP"/>
    <property type="match status" value="1"/>
</dbReference>
<keyword evidence="2" id="KW-0596">Phosphopantetheine</keyword>
<evidence type="ECO:0000256" key="3">
    <source>
        <dbReference type="ARBA" id="ARBA00022553"/>
    </source>
</evidence>
<dbReference type="SUPFAM" id="SSF47336">
    <property type="entry name" value="ACP-like"/>
    <property type="match status" value="1"/>
</dbReference>
<dbReference type="Gene3D" id="1.10.1200.10">
    <property type="entry name" value="ACP-like"/>
    <property type="match status" value="1"/>
</dbReference>
<dbReference type="Gene3D" id="3.30.559.30">
    <property type="entry name" value="Nonribosomal peptide synthetase, condensation domain"/>
    <property type="match status" value="1"/>
</dbReference>
<dbReference type="Gene3D" id="3.40.50.12780">
    <property type="entry name" value="N-terminal domain of ligase-like"/>
    <property type="match status" value="2"/>
</dbReference>
<keyword evidence="8" id="KW-1185">Reference proteome</keyword>
<proteinExistence type="predicted"/>
<dbReference type="Pfam" id="PF08242">
    <property type="entry name" value="Methyltransf_12"/>
    <property type="match status" value="1"/>
</dbReference>
<keyword evidence="4" id="KW-0677">Repeat</keyword>
<feature type="non-terminal residue" evidence="7">
    <location>
        <position position="1576"/>
    </location>
</feature>